<evidence type="ECO:0000256" key="3">
    <source>
        <dbReference type="SAM" id="SignalP"/>
    </source>
</evidence>
<keyword evidence="6" id="KW-1185">Reference proteome</keyword>
<dbReference type="AlphaFoldDB" id="A0A8G2BWI1"/>
<dbReference type="Proteomes" id="UP000236725">
    <property type="component" value="Unassembled WGS sequence"/>
</dbReference>
<dbReference type="PROSITE" id="PS51123">
    <property type="entry name" value="OMPA_2"/>
    <property type="match status" value="1"/>
</dbReference>
<dbReference type="InterPro" id="IPR006665">
    <property type="entry name" value="OmpA-like"/>
</dbReference>
<evidence type="ECO:0000256" key="2">
    <source>
        <dbReference type="SAM" id="MobiDB-lite"/>
    </source>
</evidence>
<dbReference type="SUPFAM" id="SSF103088">
    <property type="entry name" value="OmpA-like"/>
    <property type="match status" value="1"/>
</dbReference>
<dbReference type="GO" id="GO:0016020">
    <property type="term" value="C:membrane"/>
    <property type="evidence" value="ECO:0007669"/>
    <property type="project" value="UniProtKB-UniRule"/>
</dbReference>
<dbReference type="RefSeq" id="WP_103983371.1">
    <property type="nucleotide sequence ID" value="NZ_FNVS01000009.1"/>
</dbReference>
<keyword evidence="3" id="KW-0732">Signal</keyword>
<dbReference type="InterPro" id="IPR036709">
    <property type="entry name" value="Autotransporte_beta_dom_sf"/>
</dbReference>
<reference evidence="5 6" key="1">
    <citation type="submission" date="2016-10" db="EMBL/GenBank/DDBJ databases">
        <authorList>
            <person name="Varghese N."/>
            <person name="Submissions S."/>
        </authorList>
    </citation>
    <scope>NUCLEOTIDE SEQUENCE [LARGE SCALE GENOMIC DNA]</scope>
    <source>
        <strain evidence="5 6">DSM 29073</strain>
    </source>
</reference>
<dbReference type="Gene3D" id="3.30.1330.60">
    <property type="entry name" value="OmpA-like domain"/>
    <property type="match status" value="1"/>
</dbReference>
<dbReference type="CDD" id="cd07185">
    <property type="entry name" value="OmpA_C-like"/>
    <property type="match status" value="1"/>
</dbReference>
<dbReference type="InterPro" id="IPR036737">
    <property type="entry name" value="OmpA-like_sf"/>
</dbReference>
<evidence type="ECO:0000259" key="4">
    <source>
        <dbReference type="PROSITE" id="PS51123"/>
    </source>
</evidence>
<feature type="domain" description="OmpA-like" evidence="4">
    <location>
        <begin position="42"/>
        <end position="172"/>
    </location>
</feature>
<comment type="caution">
    <text evidence="5">The sequence shown here is derived from an EMBL/GenBank/DDBJ whole genome shotgun (WGS) entry which is preliminary data.</text>
</comment>
<name>A0A8G2BWI1_9BACT</name>
<feature type="signal peptide" evidence="3">
    <location>
        <begin position="1"/>
        <end position="31"/>
    </location>
</feature>
<feature type="region of interest" description="Disordered" evidence="2">
    <location>
        <begin position="163"/>
        <end position="195"/>
    </location>
</feature>
<feature type="chain" id="PRO_5034930135" evidence="3">
    <location>
        <begin position="32"/>
        <end position="366"/>
    </location>
</feature>
<dbReference type="Pfam" id="PF12099">
    <property type="entry name" value="DUF3575"/>
    <property type="match status" value="1"/>
</dbReference>
<feature type="compositionally biased region" description="Basic and acidic residues" evidence="2">
    <location>
        <begin position="163"/>
        <end position="179"/>
    </location>
</feature>
<dbReference type="Gene3D" id="2.40.128.130">
    <property type="entry name" value="Autotransporter beta-domain"/>
    <property type="match status" value="1"/>
</dbReference>
<dbReference type="InterPro" id="IPR021958">
    <property type="entry name" value="DUF3575"/>
</dbReference>
<evidence type="ECO:0000256" key="1">
    <source>
        <dbReference type="PROSITE-ProRule" id="PRU00473"/>
    </source>
</evidence>
<proteinExistence type="predicted"/>
<evidence type="ECO:0000313" key="5">
    <source>
        <dbReference type="EMBL" id="SEF89191.1"/>
    </source>
</evidence>
<keyword evidence="1" id="KW-0472">Membrane</keyword>
<dbReference type="EMBL" id="FNVS01000009">
    <property type="protein sequence ID" value="SEF89191.1"/>
    <property type="molecule type" value="Genomic_DNA"/>
</dbReference>
<organism evidence="5 6">
    <name type="scientific">Parabacteroides chinchillae</name>
    <dbReference type="NCBI Taxonomy" id="871327"/>
    <lineage>
        <taxon>Bacteria</taxon>
        <taxon>Pseudomonadati</taxon>
        <taxon>Bacteroidota</taxon>
        <taxon>Bacteroidia</taxon>
        <taxon>Bacteroidales</taxon>
        <taxon>Tannerellaceae</taxon>
        <taxon>Parabacteroides</taxon>
    </lineage>
</organism>
<sequence length="366" mass="40844">MIRTLLAFPGRCHHAVACLALIFLLSPAALKAQNGNIVPGTTERDSVMMRTTFYFSLGNGEWIERSDYPKSGWLVRWAGANPDARIVIRGWADASGRAVLNDTLSLRRARTVRNYLVRKGIAAERIAYAGAGVDTGAESPEKARRADVQGIVRLALADAPEVRAETEKVEPPVPEKEITVEEQQQAEQPALTVTPETVSSSPRYVAVKTNLAAWAGTIMNVAADVQVSEHLSVELPILWCPWHIGSKHAIKTFTIQPEARYWLSKPGEGHFFGVHAHVGWFNVKWNRDRYQDTSRPLLGAGISYGYLLPFNEHWAGEFTLGAGYANMRYDTYYNIDNGARIDTRTKNYWGITRVGLSVVYRFNLKK</sequence>
<dbReference type="Pfam" id="PF00691">
    <property type="entry name" value="OmpA"/>
    <property type="match status" value="1"/>
</dbReference>
<gene>
    <name evidence="5" type="ORF">SAMN05444001_1096</name>
</gene>
<evidence type="ECO:0000313" key="6">
    <source>
        <dbReference type="Proteomes" id="UP000236725"/>
    </source>
</evidence>
<accession>A0A8G2BWI1</accession>
<protein>
    <submittedName>
        <fullName evidence="5">OmpA family protein</fullName>
    </submittedName>
</protein>